<protein>
    <submittedName>
        <fullName evidence="4">Uncharacterized protein</fullName>
    </submittedName>
</protein>
<keyword evidence="1" id="KW-0677">Repeat</keyword>
<evidence type="ECO:0000313" key="5">
    <source>
        <dbReference type="Proteomes" id="UP001178507"/>
    </source>
</evidence>
<dbReference type="InterPro" id="IPR011042">
    <property type="entry name" value="6-blade_b-propeller_TolB-like"/>
</dbReference>
<dbReference type="InterPro" id="IPR001258">
    <property type="entry name" value="NHL_repeat"/>
</dbReference>
<evidence type="ECO:0000256" key="3">
    <source>
        <dbReference type="SAM" id="MobiDB-lite"/>
    </source>
</evidence>
<feature type="coiled-coil region" evidence="2">
    <location>
        <begin position="133"/>
        <end position="204"/>
    </location>
</feature>
<accession>A0AA36JTF3</accession>
<proteinExistence type="predicted"/>
<dbReference type="Pfam" id="PF01436">
    <property type="entry name" value="NHL"/>
    <property type="match status" value="1"/>
</dbReference>
<dbReference type="Gene3D" id="2.120.10.30">
    <property type="entry name" value="TolB, C-terminal domain"/>
    <property type="match status" value="1"/>
</dbReference>
<feature type="region of interest" description="Disordered" evidence="3">
    <location>
        <begin position="55"/>
        <end position="112"/>
    </location>
</feature>
<feature type="region of interest" description="Disordered" evidence="3">
    <location>
        <begin position="1"/>
        <end position="32"/>
    </location>
</feature>
<keyword evidence="2" id="KW-0175">Coiled coil</keyword>
<organism evidence="4 5">
    <name type="scientific">Effrenium voratum</name>
    <dbReference type="NCBI Taxonomy" id="2562239"/>
    <lineage>
        <taxon>Eukaryota</taxon>
        <taxon>Sar</taxon>
        <taxon>Alveolata</taxon>
        <taxon>Dinophyceae</taxon>
        <taxon>Suessiales</taxon>
        <taxon>Symbiodiniaceae</taxon>
        <taxon>Effrenium</taxon>
    </lineage>
</organism>
<evidence type="ECO:0000313" key="4">
    <source>
        <dbReference type="EMBL" id="CAJ1411537.1"/>
    </source>
</evidence>
<reference evidence="4" key="1">
    <citation type="submission" date="2023-08" db="EMBL/GenBank/DDBJ databases">
        <authorList>
            <person name="Chen Y."/>
            <person name="Shah S."/>
            <person name="Dougan E. K."/>
            <person name="Thang M."/>
            <person name="Chan C."/>
        </authorList>
    </citation>
    <scope>NUCLEOTIDE SEQUENCE</scope>
</reference>
<keyword evidence="5" id="KW-1185">Reference proteome</keyword>
<evidence type="ECO:0000256" key="2">
    <source>
        <dbReference type="SAM" id="Coils"/>
    </source>
</evidence>
<comment type="caution">
    <text evidence="4">The sequence shown here is derived from an EMBL/GenBank/DDBJ whole genome shotgun (WGS) entry which is preliminary data.</text>
</comment>
<evidence type="ECO:0000256" key="1">
    <source>
        <dbReference type="ARBA" id="ARBA00022737"/>
    </source>
</evidence>
<sequence>MHAMHAMRQGPPPMAMSMSGSVKSMPTSMTPMPTPCQSMGSNGYQSCQSYPGHAMAQAPPSLHSAPAYASPPPSGPVYAAPIKGHGEASPQSYAESADSEGPFTRGFPDPASIDQQKKAYCRSLDQQLEDGNSSLQEQNVERKKQLYEAAEQQKQALLLHMEQQVKMQEMALDEQTNQAMMGLKKAALDQRAALEQQAASLTLEYQHRKMQEEFAATQAEMHRQYVDSASKLQTEVHKHQTESKGKMQREWERQLKERQEVLGPAATMPAQPAQAMPMAQQAPPMAHQAPMPMAHQAPMPMAHQAPMPMAHQAPMPMAHQAPMPVYSSASFPPQGCAVSPTSVAPVQHALSYSIPQARAGEDVEESTTCGELQQRVALALQQPVQLVAEDVLLEGEKAVGEVLKTEAELTMLHSRPRPLPGLYVCELNNHRVMRYAGTGGEVVVGGFGRGSAPGQLAGPRKLCADEEFLYLSELGNRRVTRWVPSLRGQAAGCEVLTGHLEEPWGICVDRAAVYVADAKAHAVTRWVQRKGSVEAGGRGPGDGLDQLNQPVDVALDSRGRLYVAERGNDRVTRWHGRNCEIVAGGQGWGDDLEQLAGPTALALQEVGGETAVLVAEAGNNRITRWWPGQPRCEILIGGVGSLPNLDAPEGLHYDVQEGCIYVAEAGSNRVTRWRSGALQGEIIAGGKGRGDGLQQMNGSCAVLLIAENGKKGE</sequence>
<gene>
    <name evidence="4" type="ORF">EVOR1521_LOCUS32078</name>
</gene>
<feature type="compositionally biased region" description="Low complexity" evidence="3">
    <location>
        <begin position="58"/>
        <end position="68"/>
    </location>
</feature>
<dbReference type="EMBL" id="CAUJNA010003881">
    <property type="protein sequence ID" value="CAJ1411537.1"/>
    <property type="molecule type" value="Genomic_DNA"/>
</dbReference>
<dbReference type="Proteomes" id="UP001178507">
    <property type="component" value="Unassembled WGS sequence"/>
</dbReference>
<dbReference type="SUPFAM" id="SSF101898">
    <property type="entry name" value="NHL repeat"/>
    <property type="match status" value="1"/>
</dbReference>
<dbReference type="CDD" id="cd05819">
    <property type="entry name" value="NHL"/>
    <property type="match status" value="1"/>
</dbReference>
<name>A0AA36JTF3_9DINO</name>
<dbReference type="AlphaFoldDB" id="A0AA36JTF3"/>